<dbReference type="PATRIC" id="fig|1698449.3.peg.1712"/>
<dbReference type="InterPro" id="IPR005658">
    <property type="entry name" value="Prot_inh_ecotin"/>
</dbReference>
<protein>
    <submittedName>
        <fullName evidence="3">Ecotin</fullName>
    </submittedName>
</protein>
<evidence type="ECO:0000256" key="1">
    <source>
        <dbReference type="ARBA" id="ARBA00010558"/>
    </source>
</evidence>
<evidence type="ECO:0000256" key="2">
    <source>
        <dbReference type="SAM" id="SignalP"/>
    </source>
</evidence>
<accession>A0A0K1XEY9</accession>
<keyword evidence="2" id="KW-0732">Signal</keyword>
<name>A0A0K1XEY9_9GAMM</name>
<keyword evidence="4" id="KW-1185">Reference proteome</keyword>
<dbReference type="PIRSF" id="PIRSF006865">
    <property type="entry name" value="Prot_inh_ecotin"/>
    <property type="match status" value="1"/>
</dbReference>
<dbReference type="AlphaFoldDB" id="A0A0K1XEY9"/>
<proteinExistence type="inferred from homology"/>
<dbReference type="Gene3D" id="2.60.40.550">
    <property type="entry name" value="Ecotin"/>
    <property type="match status" value="1"/>
</dbReference>
<dbReference type="InterPro" id="IPR036198">
    <property type="entry name" value="Ecotin_sf"/>
</dbReference>
<evidence type="ECO:0000313" key="4">
    <source>
        <dbReference type="Proteomes" id="UP000063953"/>
    </source>
</evidence>
<reference evidence="3 4" key="1">
    <citation type="journal article" date="2015" name="Genome Announc.">
        <title>Genome Sequences of Oblitimonas alkaliphila gen. nov. sp. nov. (Proposed), a Novel Bacterium of the Pseudomonadaceae Family.</title>
        <authorList>
            <person name="Lauer A.C."/>
            <person name="Nicholson A.C."/>
            <person name="Humrighouse B.W."/>
            <person name="Emery B."/>
            <person name="Drobish A."/>
            <person name="Juieng P."/>
            <person name="Loparev V."/>
            <person name="McQuiston J.R."/>
        </authorList>
    </citation>
    <scope>NUCLEOTIDE SEQUENCE [LARGE SCALE GENOMIC DNA]</scope>
    <source>
        <strain evidence="3 4">E5571</strain>
    </source>
</reference>
<dbReference type="STRING" id="1697053.AKN87_10895"/>
<dbReference type="Pfam" id="PF03974">
    <property type="entry name" value="Ecotin"/>
    <property type="match status" value="1"/>
</dbReference>
<dbReference type="GO" id="GO:0004867">
    <property type="term" value="F:serine-type endopeptidase inhibitor activity"/>
    <property type="evidence" value="ECO:0007669"/>
    <property type="project" value="InterPro"/>
</dbReference>
<dbReference type="PANTHER" id="PTHR35890">
    <property type="match status" value="1"/>
</dbReference>
<dbReference type="Gene3D" id="4.10.1230.10">
    <property type="entry name" value="Ecotin, trypsin inhibitor"/>
    <property type="match status" value="1"/>
</dbReference>
<dbReference type="SUPFAM" id="SSF49772">
    <property type="entry name" value="Ecotin, trypsin inhibitor"/>
    <property type="match status" value="1"/>
</dbReference>
<dbReference type="EMBL" id="CP012365">
    <property type="protein sequence ID" value="AKX59965.1"/>
    <property type="molecule type" value="Genomic_DNA"/>
</dbReference>
<feature type="signal peptide" evidence="2">
    <location>
        <begin position="1"/>
        <end position="18"/>
    </location>
</feature>
<gene>
    <name evidence="3" type="ORF">AKN88_08525</name>
</gene>
<evidence type="ECO:0000313" key="3">
    <source>
        <dbReference type="EMBL" id="AKX59965.1"/>
    </source>
</evidence>
<dbReference type="InterPro" id="IPR027438">
    <property type="entry name" value="Ecotin_C"/>
</dbReference>
<dbReference type="RefSeq" id="WP_053101165.1">
    <property type="nucleotide sequence ID" value="NZ_CP012365.1"/>
</dbReference>
<sequence>MQRILALSLLVASSAVMAESDFKKQLNAFPNAEPGMTRHVIQLPQAEQEELLKLELIPGKTLEVDCNHQFFGGDLEEKDLQGWGYSYYVLSEVKGPASTLMACPPDQEKKPAFVQVNTGLGLVRYNSKLPVVVYTPQDIELQYRIWRGDEHTTQAHSLEQLATDLEK</sequence>
<dbReference type="NCBIfam" id="NF002987">
    <property type="entry name" value="PRK03719.1"/>
    <property type="match status" value="1"/>
</dbReference>
<comment type="similarity">
    <text evidence="1">Belongs to the protease inhibitor I11 (ecotin) family.</text>
</comment>
<dbReference type="Proteomes" id="UP000063953">
    <property type="component" value="Chromosome"/>
</dbReference>
<feature type="chain" id="PRO_5005472195" evidence="2">
    <location>
        <begin position="19"/>
        <end position="167"/>
    </location>
</feature>
<dbReference type="PANTHER" id="PTHR35890:SF3">
    <property type="entry name" value="ECOTIN"/>
    <property type="match status" value="1"/>
</dbReference>
<organism evidence="3 4">
    <name type="scientific">Thiopseudomonas alkaliphila</name>
    <dbReference type="NCBI Taxonomy" id="1697053"/>
    <lineage>
        <taxon>Bacteria</taxon>
        <taxon>Pseudomonadati</taxon>
        <taxon>Pseudomonadota</taxon>
        <taxon>Gammaproteobacteria</taxon>
        <taxon>Pseudomonadales</taxon>
        <taxon>Pseudomonadaceae</taxon>
        <taxon>Thiopseudomonas</taxon>
    </lineage>
</organism>